<dbReference type="SUPFAM" id="SSF144091">
    <property type="entry name" value="Rhomboid-like"/>
    <property type="match status" value="1"/>
</dbReference>
<dbReference type="EMBL" id="PFIP01000061">
    <property type="protein sequence ID" value="PIX34564.1"/>
    <property type="molecule type" value="Genomic_DNA"/>
</dbReference>
<feature type="transmembrane region" description="Helical" evidence="7">
    <location>
        <begin position="65"/>
        <end position="92"/>
    </location>
</feature>
<feature type="transmembrane region" description="Helical" evidence="7">
    <location>
        <begin position="157"/>
        <end position="182"/>
    </location>
</feature>
<gene>
    <name evidence="9" type="ORF">AUK42_04290</name>
    <name evidence="12" type="ORF">CO097_01760</name>
    <name evidence="11" type="ORF">COZ07_07875</name>
    <name evidence="10" type="ORF">COZ58_03475</name>
</gene>
<dbReference type="Proteomes" id="UP000228560">
    <property type="component" value="Unassembled WGS sequence"/>
</dbReference>
<evidence type="ECO:0000313" key="15">
    <source>
        <dbReference type="Proteomes" id="UP000230646"/>
    </source>
</evidence>
<evidence type="ECO:0000313" key="13">
    <source>
        <dbReference type="Proteomes" id="UP000182763"/>
    </source>
</evidence>
<dbReference type="AlphaFoldDB" id="A0A1J5GTD8"/>
<protein>
    <submittedName>
        <fullName evidence="9">Rhomboid family intramembrane serine protease</fullName>
    </submittedName>
</protein>
<name>A0A1J5GTD8_9BACT</name>
<keyword evidence="4 7" id="KW-0812">Transmembrane</keyword>
<reference evidence="10" key="3">
    <citation type="submission" date="2017-09" db="EMBL/GenBank/DDBJ databases">
        <title>Depth-based differentiation of microbial function through sediment-hosted aquifers and enrichment of novel symbionts in the deep terrestrial subsurface.</title>
        <authorList>
            <person name="Probst A.J."/>
            <person name="Ladd B."/>
            <person name="Jarett J.K."/>
            <person name="Geller-Mcgrath D.E."/>
            <person name="Sieber C.M.K."/>
            <person name="Emerson J.B."/>
            <person name="Anantharaman K."/>
            <person name="Thomas B.C."/>
            <person name="Malmstrom R."/>
            <person name="Stieglmeier M."/>
            <person name="Klingl A."/>
            <person name="Woyke T."/>
            <person name="Ryan C.M."/>
            <person name="Banfield J.F."/>
        </authorList>
    </citation>
    <scope>NUCLEOTIDE SEQUENCE</scope>
    <source>
        <strain evidence="10">CG_4_8_14_3_um_filter_34_18</strain>
    </source>
</reference>
<dbReference type="PANTHER" id="PTHR43066">
    <property type="entry name" value="RHOMBOID-RELATED PROTEIN"/>
    <property type="match status" value="1"/>
</dbReference>
<dbReference type="Proteomes" id="UP000182763">
    <property type="component" value="Unassembled WGS sequence"/>
</dbReference>
<dbReference type="InterPro" id="IPR022764">
    <property type="entry name" value="Peptidase_S54_rhomboid_dom"/>
</dbReference>
<evidence type="ECO:0000256" key="4">
    <source>
        <dbReference type="ARBA" id="ARBA00022692"/>
    </source>
</evidence>
<dbReference type="Proteomes" id="UP000230646">
    <property type="component" value="Unassembled WGS sequence"/>
</dbReference>
<feature type="transmembrane region" description="Helical" evidence="7">
    <location>
        <begin position="12"/>
        <end position="30"/>
    </location>
</feature>
<dbReference type="EMBL" id="PFTV01000043">
    <property type="protein sequence ID" value="PJB57649.1"/>
    <property type="molecule type" value="Genomic_DNA"/>
</dbReference>
<proteinExistence type="predicted"/>
<comment type="subcellular location">
    <subcellularLocation>
        <location evidence="1">Membrane</location>
        <topology evidence="1">Multi-pass membrane protein</topology>
    </subcellularLocation>
</comment>
<dbReference type="EMBL" id="MNYY01000086">
    <property type="protein sequence ID" value="OIP70264.1"/>
    <property type="molecule type" value="Genomic_DNA"/>
</dbReference>
<dbReference type="Pfam" id="PF01694">
    <property type="entry name" value="Rhomboid"/>
    <property type="match status" value="1"/>
</dbReference>
<evidence type="ECO:0000256" key="5">
    <source>
        <dbReference type="ARBA" id="ARBA00022989"/>
    </source>
</evidence>
<comment type="caution">
    <text evidence="9">The sequence shown here is derived from an EMBL/GenBank/DDBJ whole genome shotgun (WGS) entry which is preliminary data.</text>
</comment>
<dbReference type="EMBL" id="PFKO01000293">
    <property type="protein sequence ID" value="PIY31833.1"/>
    <property type="molecule type" value="Genomic_DNA"/>
</dbReference>
<sequence length="224" mass="25129">MFPLWDDQPTKKFPLITVAIIVLNTIVYLYEASLGEKFTQFIYAMGLIPFEITHHTDLLPTSPSIIYLTIFTSMFMHGSIIHLLGNMLFLWIFGNNVEEYLGRVNFIIFYLVCGISAAFTQIFFNPNSTMPMVGASGAIAGVLGAYLLLYPRARVTTVIIFGFFIRLIKIPAVVVLSFWIIYQFLYGISSLAVKTGESGVAWFAHIGGFIGGIILIKLFKLFIK</sequence>
<accession>A0A1J5GTD8</accession>
<keyword evidence="5 7" id="KW-1133">Transmembrane helix</keyword>
<evidence type="ECO:0000256" key="6">
    <source>
        <dbReference type="ARBA" id="ARBA00023136"/>
    </source>
</evidence>
<feature type="transmembrane region" description="Helical" evidence="7">
    <location>
        <begin position="104"/>
        <end position="124"/>
    </location>
</feature>
<dbReference type="GO" id="GO:0004252">
    <property type="term" value="F:serine-type endopeptidase activity"/>
    <property type="evidence" value="ECO:0007669"/>
    <property type="project" value="InterPro"/>
</dbReference>
<dbReference type="Gene3D" id="1.20.1540.10">
    <property type="entry name" value="Rhomboid-like"/>
    <property type="match status" value="1"/>
</dbReference>
<keyword evidence="3" id="KW-0997">Cell inner membrane</keyword>
<reference evidence="9 13" key="1">
    <citation type="journal article" date="2016" name="Environ. Microbiol.">
        <title>Genomic resolution of a cold subsurface aquifer community provides metabolic insights for novel microbes adapted to high CO concentrations.</title>
        <authorList>
            <person name="Probst A.J."/>
            <person name="Castelle C.J."/>
            <person name="Singh A."/>
            <person name="Brown C.T."/>
            <person name="Anantharaman K."/>
            <person name="Sharon I."/>
            <person name="Hug L.A."/>
            <person name="Burstein D."/>
            <person name="Emerson J.B."/>
            <person name="Thomas B.C."/>
            <person name="Banfield J.F."/>
        </authorList>
    </citation>
    <scope>NUCLEOTIDE SEQUENCE [LARGE SCALE GENOMIC DNA]</scope>
    <source>
        <strain evidence="9">CG2_30_33_13</strain>
    </source>
</reference>
<evidence type="ECO:0000313" key="11">
    <source>
        <dbReference type="EMBL" id="PIY31833.1"/>
    </source>
</evidence>
<evidence type="ECO:0000256" key="2">
    <source>
        <dbReference type="ARBA" id="ARBA00022475"/>
    </source>
</evidence>
<evidence type="ECO:0000256" key="3">
    <source>
        <dbReference type="ARBA" id="ARBA00022519"/>
    </source>
</evidence>
<reference evidence="14 15" key="2">
    <citation type="submission" date="2017-09" db="EMBL/GenBank/DDBJ databases">
        <title>Depth-based differentiation of microbial function through sediment-hosted aquifers and enrichment of novel symbionts in the deep terrestrial subsurface.</title>
        <authorList>
            <person name="Probst A.J."/>
            <person name="Ladd B."/>
            <person name="Jarett J.K."/>
            <person name="Geller-Mcgrath D.E."/>
            <person name="Sieber C.M."/>
            <person name="Emerson J.B."/>
            <person name="Anantharaman K."/>
            <person name="Thomas B.C."/>
            <person name="Malmstrom R."/>
            <person name="Stieglmeier M."/>
            <person name="Klingl A."/>
            <person name="Woyke T."/>
            <person name="Ryan C.M."/>
            <person name="Banfield J.F."/>
        </authorList>
    </citation>
    <scope>NUCLEOTIDE SEQUENCE [LARGE SCALE GENOMIC DNA]</scope>
    <source>
        <strain evidence="11">CG_4_10_14_3_um_filter_34_13</strain>
        <strain evidence="12">CG_4_9_14_3_um_filter_33_16</strain>
    </source>
</reference>
<dbReference type="Proteomes" id="UP000231493">
    <property type="component" value="Unassembled WGS sequence"/>
</dbReference>
<evidence type="ECO:0000256" key="1">
    <source>
        <dbReference type="ARBA" id="ARBA00004141"/>
    </source>
</evidence>
<evidence type="ECO:0000313" key="12">
    <source>
        <dbReference type="EMBL" id="PJB57649.1"/>
    </source>
</evidence>
<dbReference type="RefSeq" id="WP_406608056.1">
    <property type="nucleotide sequence ID" value="NZ_PFKO01000293.1"/>
</dbReference>
<keyword evidence="6 7" id="KW-0472">Membrane</keyword>
<evidence type="ECO:0000259" key="8">
    <source>
        <dbReference type="Pfam" id="PF01694"/>
    </source>
</evidence>
<dbReference type="FunFam" id="1.20.1540.10:FF:000027">
    <property type="entry name" value="Rhomboid family intramembrane serine protease"/>
    <property type="match status" value="1"/>
</dbReference>
<keyword evidence="9" id="KW-0645">Protease</keyword>
<evidence type="ECO:0000313" key="9">
    <source>
        <dbReference type="EMBL" id="OIP70264.1"/>
    </source>
</evidence>
<evidence type="ECO:0000256" key="7">
    <source>
        <dbReference type="SAM" id="Phobius"/>
    </source>
</evidence>
<accession>A0A2M7PMH5</accession>
<feature type="transmembrane region" description="Helical" evidence="7">
    <location>
        <begin position="130"/>
        <end position="150"/>
    </location>
</feature>
<dbReference type="GO" id="GO:0016020">
    <property type="term" value="C:membrane"/>
    <property type="evidence" value="ECO:0007669"/>
    <property type="project" value="UniProtKB-SubCell"/>
</dbReference>
<accession>A0A2M8CF64</accession>
<dbReference type="GO" id="GO:0006508">
    <property type="term" value="P:proteolysis"/>
    <property type="evidence" value="ECO:0007669"/>
    <property type="project" value="UniProtKB-KW"/>
</dbReference>
<dbReference type="PANTHER" id="PTHR43066:SF26">
    <property type="entry name" value="RHOMBOID PROTEASE GLPG"/>
    <property type="match status" value="1"/>
</dbReference>
<organism evidence="9 13">
    <name type="scientific">Candidatus Infernicultor aquiphilus</name>
    <dbReference type="NCBI Taxonomy" id="1805029"/>
    <lineage>
        <taxon>Bacteria</taxon>
        <taxon>Pseudomonadati</taxon>
        <taxon>Atribacterota</taxon>
        <taxon>Candidatus Phoenicimicrobiia</taxon>
        <taxon>Candidatus Pheonicimicrobiales</taxon>
        <taxon>Candidatus Phoenicimicrobiaceae</taxon>
        <taxon>Candidatus Infernicultor</taxon>
    </lineage>
</organism>
<feature type="domain" description="Peptidase S54 rhomboid" evidence="8">
    <location>
        <begin position="68"/>
        <end position="217"/>
    </location>
</feature>
<keyword evidence="9" id="KW-0378">Hydrolase</keyword>
<accession>A0A2M7K8W5</accession>
<dbReference type="STRING" id="1805029.AUK42_04290"/>
<evidence type="ECO:0000313" key="14">
    <source>
        <dbReference type="Proteomes" id="UP000228560"/>
    </source>
</evidence>
<dbReference type="InterPro" id="IPR035952">
    <property type="entry name" value="Rhomboid-like_sf"/>
</dbReference>
<evidence type="ECO:0000313" key="10">
    <source>
        <dbReference type="EMBL" id="PIX34564.1"/>
    </source>
</evidence>
<feature type="transmembrane region" description="Helical" evidence="7">
    <location>
        <begin position="202"/>
        <end position="223"/>
    </location>
</feature>
<keyword evidence="2" id="KW-1003">Cell membrane</keyword>